<dbReference type="AlphaFoldDB" id="A0A8G2FEK9"/>
<keyword evidence="4" id="KW-1185">Reference proteome</keyword>
<name>A0A8G2FEK9_ACIRU</name>
<dbReference type="InterPro" id="IPR000253">
    <property type="entry name" value="FHA_dom"/>
</dbReference>
<dbReference type="NCBIfam" id="TIGR03354">
    <property type="entry name" value="VI_FHA"/>
    <property type="match status" value="1"/>
</dbReference>
<dbReference type="PROSITE" id="PS50006">
    <property type="entry name" value="FHA_DOMAIN"/>
    <property type="match status" value="1"/>
</dbReference>
<protein>
    <submittedName>
        <fullName evidence="3">FHA domain protein</fullName>
    </submittedName>
</protein>
<evidence type="ECO:0000256" key="1">
    <source>
        <dbReference type="SAM" id="MobiDB-lite"/>
    </source>
</evidence>
<dbReference type="InterPro" id="IPR046883">
    <property type="entry name" value="T6SS_FHA_C"/>
</dbReference>
<accession>A0A8G2FEK9</accession>
<dbReference type="EMBL" id="FTNE01000025">
    <property type="protein sequence ID" value="SIR33245.1"/>
    <property type="molecule type" value="Genomic_DNA"/>
</dbReference>
<feature type="compositionally biased region" description="Pro residues" evidence="1">
    <location>
        <begin position="200"/>
        <end position="225"/>
    </location>
</feature>
<dbReference type="InterPro" id="IPR008984">
    <property type="entry name" value="SMAD_FHA_dom_sf"/>
</dbReference>
<proteinExistence type="predicted"/>
<dbReference type="InterPro" id="IPR017735">
    <property type="entry name" value="T6SS_FHA"/>
</dbReference>
<dbReference type="Proteomes" id="UP000186308">
    <property type="component" value="Unassembled WGS sequence"/>
</dbReference>
<organism evidence="3 4">
    <name type="scientific">Acidiphilium rubrum</name>
    <dbReference type="NCBI Taxonomy" id="526"/>
    <lineage>
        <taxon>Bacteria</taxon>
        <taxon>Pseudomonadati</taxon>
        <taxon>Pseudomonadota</taxon>
        <taxon>Alphaproteobacteria</taxon>
        <taxon>Acetobacterales</taxon>
        <taxon>Acidocellaceae</taxon>
        <taxon>Acidiphilium</taxon>
    </lineage>
</organism>
<dbReference type="CDD" id="cd00060">
    <property type="entry name" value="FHA"/>
    <property type="match status" value="1"/>
</dbReference>
<dbReference type="RefSeq" id="WP_076454682.1">
    <property type="nucleotide sequence ID" value="NZ_FTNE01000025.1"/>
</dbReference>
<sequence length="425" mass="45344">MTLILSMLRCPDAAPPETRRLEGGEFRIGRGSDNDWVLADPERVLSKRHCVIAWRGGAWQIADTSTNGTYINRDAAPLGSGGVHTLADGDRIRFGAYEIEARMQSATAFAPPAPPRNDYGDPFGDDPFATPSAPAAPPAPDSWFGGGNSIALPSDFDPLAPDESLFGRPVADHSAAHQDAFRPPPRAPKLLPDDWDLSLTPPPPRPPAPEAFNPTPVPPPPPPAASPITSDHPDLLTAFLTAAGMADAPVGGDPAVMMRRLGGAFRAMVAGLRQSMIARAAIKGEFRIEQTMIRAKGNNPLKFSADDDDAMAALLGIGRRTDMAADAAVSDALRDIRLHEIAVMGAMQAAVRALLDRFDPGLLRAEGEQGRAMIPAQRKARAFDAFEALHGEITRALTDDFDSVFGKAFARAYEAALAEAEARER</sequence>
<dbReference type="SUPFAM" id="SSF49879">
    <property type="entry name" value="SMAD/FHA domain"/>
    <property type="match status" value="1"/>
</dbReference>
<reference evidence="3 4" key="1">
    <citation type="submission" date="2017-01" db="EMBL/GenBank/DDBJ databases">
        <authorList>
            <person name="Varghese N."/>
            <person name="Submissions S."/>
        </authorList>
    </citation>
    <scope>NUCLEOTIDE SEQUENCE [LARGE SCALE GENOMIC DNA]</scope>
    <source>
        <strain evidence="3 4">ATCC 35905</strain>
    </source>
</reference>
<evidence type="ECO:0000259" key="2">
    <source>
        <dbReference type="PROSITE" id="PS50006"/>
    </source>
</evidence>
<feature type="domain" description="FHA" evidence="2">
    <location>
        <begin position="26"/>
        <end position="76"/>
    </location>
</feature>
<evidence type="ECO:0000313" key="3">
    <source>
        <dbReference type="EMBL" id="SIR33245.1"/>
    </source>
</evidence>
<comment type="caution">
    <text evidence="3">The sequence shown here is derived from an EMBL/GenBank/DDBJ whole genome shotgun (WGS) entry which is preliminary data.</text>
</comment>
<dbReference type="SMART" id="SM00240">
    <property type="entry name" value="FHA"/>
    <property type="match status" value="1"/>
</dbReference>
<dbReference type="OrthoDB" id="273564at2"/>
<dbReference type="Gene3D" id="2.60.200.20">
    <property type="match status" value="1"/>
</dbReference>
<evidence type="ECO:0000313" key="4">
    <source>
        <dbReference type="Proteomes" id="UP000186308"/>
    </source>
</evidence>
<feature type="region of interest" description="Disordered" evidence="1">
    <location>
        <begin position="173"/>
        <end position="230"/>
    </location>
</feature>
<dbReference type="Pfam" id="PF20232">
    <property type="entry name" value="T6SS_FHA_C"/>
    <property type="match status" value="1"/>
</dbReference>
<dbReference type="Pfam" id="PF00498">
    <property type="entry name" value="FHA"/>
    <property type="match status" value="1"/>
</dbReference>
<feature type="region of interest" description="Disordered" evidence="1">
    <location>
        <begin position="108"/>
        <end position="149"/>
    </location>
</feature>
<gene>
    <name evidence="3" type="ORF">SAMN05421828_1256</name>
</gene>